<dbReference type="InterPro" id="IPR050397">
    <property type="entry name" value="Env_Response_Regulators"/>
</dbReference>
<gene>
    <name evidence="7" type="ORF">DQ393_02015</name>
</gene>
<evidence type="ECO:0000256" key="2">
    <source>
        <dbReference type="ARBA" id="ARBA00023125"/>
    </source>
</evidence>
<dbReference type="GO" id="GO:0003700">
    <property type="term" value="F:DNA-binding transcription factor activity"/>
    <property type="evidence" value="ECO:0007669"/>
    <property type="project" value="InterPro"/>
</dbReference>
<dbReference type="PRINTS" id="PR00034">
    <property type="entry name" value="HTHCRP"/>
</dbReference>
<organism evidence="7 8">
    <name type="scientific">Rhizobium tropici</name>
    <dbReference type="NCBI Taxonomy" id="398"/>
    <lineage>
        <taxon>Bacteria</taxon>
        <taxon>Pseudomonadati</taxon>
        <taxon>Pseudomonadota</taxon>
        <taxon>Alphaproteobacteria</taxon>
        <taxon>Hyphomicrobiales</taxon>
        <taxon>Rhizobiaceae</taxon>
        <taxon>Rhizobium/Agrobacterium group</taxon>
        <taxon>Rhizobium</taxon>
    </lineage>
</organism>
<dbReference type="Pfam" id="PF00027">
    <property type="entry name" value="cNMP_binding"/>
    <property type="match status" value="1"/>
</dbReference>
<evidence type="ECO:0000259" key="5">
    <source>
        <dbReference type="PROSITE" id="PS50042"/>
    </source>
</evidence>
<feature type="domain" description="Cyclic nucleotide-binding" evidence="5">
    <location>
        <begin position="18"/>
        <end position="135"/>
    </location>
</feature>
<dbReference type="PROSITE" id="PS00042">
    <property type="entry name" value="HTH_CRP_1"/>
    <property type="match status" value="1"/>
</dbReference>
<dbReference type="InterPro" id="IPR000595">
    <property type="entry name" value="cNMP-bd_dom"/>
</dbReference>
<dbReference type="Proteomes" id="UP000251205">
    <property type="component" value="Unassembled WGS sequence"/>
</dbReference>
<dbReference type="SMART" id="SM00419">
    <property type="entry name" value="HTH_CRP"/>
    <property type="match status" value="1"/>
</dbReference>
<dbReference type="RefSeq" id="WP_112340146.1">
    <property type="nucleotide sequence ID" value="NZ_QMKK01000017.1"/>
</dbReference>
<accession>A0A329YGB6</accession>
<dbReference type="SUPFAM" id="SSF51206">
    <property type="entry name" value="cAMP-binding domain-like"/>
    <property type="match status" value="1"/>
</dbReference>
<dbReference type="GO" id="GO:0003677">
    <property type="term" value="F:DNA binding"/>
    <property type="evidence" value="ECO:0007669"/>
    <property type="project" value="UniProtKB-KW"/>
</dbReference>
<dbReference type="EMBL" id="QMKK01000017">
    <property type="protein sequence ID" value="RAX43209.1"/>
    <property type="molecule type" value="Genomic_DNA"/>
</dbReference>
<dbReference type="InterPro" id="IPR036390">
    <property type="entry name" value="WH_DNA-bd_sf"/>
</dbReference>
<dbReference type="Gene3D" id="2.60.120.10">
    <property type="entry name" value="Jelly Rolls"/>
    <property type="match status" value="1"/>
</dbReference>
<dbReference type="OrthoDB" id="667966at2"/>
<proteinExistence type="predicted"/>
<dbReference type="PANTHER" id="PTHR24567">
    <property type="entry name" value="CRP FAMILY TRANSCRIPTIONAL REGULATORY PROTEIN"/>
    <property type="match status" value="1"/>
</dbReference>
<evidence type="ECO:0000256" key="4">
    <source>
        <dbReference type="ARBA" id="ARBA00023231"/>
    </source>
</evidence>
<evidence type="ECO:0000259" key="6">
    <source>
        <dbReference type="PROSITE" id="PS51063"/>
    </source>
</evidence>
<evidence type="ECO:0000256" key="1">
    <source>
        <dbReference type="ARBA" id="ARBA00023015"/>
    </source>
</evidence>
<dbReference type="Pfam" id="PF13545">
    <property type="entry name" value="HTH_Crp_2"/>
    <property type="match status" value="1"/>
</dbReference>
<dbReference type="AlphaFoldDB" id="A0A329YGB6"/>
<evidence type="ECO:0000313" key="8">
    <source>
        <dbReference type="Proteomes" id="UP000251205"/>
    </source>
</evidence>
<sequence length="252" mass="28383">MLSAKSAERAQSYNEVVVAFDTEPTCLQSLFSKQPLEQLDAGGTLFFEGDQAKQLFELVEGVLRIFKIMADGRRVITGFLYPGDLVGVSLRNHYLYSAEAVTPVRLRRFSRRAFEDTVGNSPELRPQLLARLCDEMAAAQDQMVLLSCKNAEERLCSFLLQQLQRKREQDRSCSVVDLPMTRLDIADYLGLTIETVSRTMTRLTNKGIVGPAGRHSIRILKARMLAHLAGEGDECDDRYSPVISLDDARRRH</sequence>
<dbReference type="SMART" id="SM00100">
    <property type="entry name" value="cNMP"/>
    <property type="match status" value="1"/>
</dbReference>
<dbReference type="SUPFAM" id="SSF46785">
    <property type="entry name" value="Winged helix' DNA-binding domain"/>
    <property type="match status" value="1"/>
</dbReference>
<protein>
    <submittedName>
        <fullName evidence="7">Crp/Fnr family transcriptional regulator</fullName>
    </submittedName>
</protein>
<dbReference type="InterPro" id="IPR014710">
    <property type="entry name" value="RmlC-like_jellyroll"/>
</dbReference>
<dbReference type="InterPro" id="IPR018490">
    <property type="entry name" value="cNMP-bd_dom_sf"/>
</dbReference>
<dbReference type="PROSITE" id="PS51063">
    <property type="entry name" value="HTH_CRP_2"/>
    <property type="match status" value="1"/>
</dbReference>
<evidence type="ECO:0000313" key="7">
    <source>
        <dbReference type="EMBL" id="RAX43209.1"/>
    </source>
</evidence>
<keyword evidence="1" id="KW-0805">Transcription regulation</keyword>
<dbReference type="InterPro" id="IPR036388">
    <property type="entry name" value="WH-like_DNA-bd_sf"/>
</dbReference>
<keyword evidence="3" id="KW-0804">Transcription</keyword>
<comment type="caution">
    <text evidence="7">The sequence shown here is derived from an EMBL/GenBank/DDBJ whole genome shotgun (WGS) entry which is preliminary data.</text>
</comment>
<dbReference type="GO" id="GO:0005829">
    <property type="term" value="C:cytosol"/>
    <property type="evidence" value="ECO:0007669"/>
    <property type="project" value="TreeGrafter"/>
</dbReference>
<reference evidence="7 8" key="1">
    <citation type="submission" date="2018-06" db="EMBL/GenBank/DDBJ databases">
        <title>Whole Genome Sequence of an efficient microsymbiont, Rhizobium tropici.</title>
        <authorList>
            <person name="Srinivasan R."/>
            <person name="Singh H.V."/>
            <person name="Srivastava R."/>
            <person name="Kumari B."/>
            <person name="Radhakrishna A."/>
        </authorList>
    </citation>
    <scope>NUCLEOTIDE SEQUENCE [LARGE SCALE GENOMIC DNA]</scope>
    <source>
        <strain evidence="7 8">IGFRI Rhizo-19</strain>
    </source>
</reference>
<dbReference type="CDD" id="cd00038">
    <property type="entry name" value="CAP_ED"/>
    <property type="match status" value="1"/>
</dbReference>
<dbReference type="FunFam" id="1.10.10.10:FF:000028">
    <property type="entry name" value="Fumarate/nitrate reduction transcriptional regulator Fnr"/>
    <property type="match status" value="1"/>
</dbReference>
<feature type="domain" description="HTH crp-type" evidence="6">
    <location>
        <begin position="149"/>
        <end position="223"/>
    </location>
</feature>
<keyword evidence="2" id="KW-0238">DNA-binding</keyword>
<evidence type="ECO:0000256" key="3">
    <source>
        <dbReference type="ARBA" id="ARBA00023163"/>
    </source>
</evidence>
<dbReference type="CDD" id="cd00092">
    <property type="entry name" value="HTH_CRP"/>
    <property type="match status" value="1"/>
</dbReference>
<dbReference type="PANTHER" id="PTHR24567:SF75">
    <property type="entry name" value="FUMARATE AND NITRATE REDUCTION REGULATORY PROTEIN"/>
    <property type="match status" value="1"/>
</dbReference>
<keyword evidence="4" id="KW-0535">Nitrogen fixation</keyword>
<dbReference type="PROSITE" id="PS50042">
    <property type="entry name" value="CNMP_BINDING_3"/>
    <property type="match status" value="1"/>
</dbReference>
<dbReference type="InterPro" id="IPR018335">
    <property type="entry name" value="Tscrpt_reg_HTH_Crp-type_CS"/>
</dbReference>
<dbReference type="InterPro" id="IPR012318">
    <property type="entry name" value="HTH_CRP"/>
</dbReference>
<dbReference type="Gene3D" id="1.10.10.10">
    <property type="entry name" value="Winged helix-like DNA-binding domain superfamily/Winged helix DNA-binding domain"/>
    <property type="match status" value="1"/>
</dbReference>
<name>A0A329YGB6_RHITR</name>